<dbReference type="PRINTS" id="PR01217">
    <property type="entry name" value="PRICHEXTENSN"/>
</dbReference>
<reference evidence="2" key="2">
    <citation type="submission" date="2014-03" db="EMBL/GenBank/DDBJ databases">
        <authorList>
            <person name="Genoscope - CEA"/>
        </authorList>
    </citation>
    <scope>NUCLEOTIDE SEQUENCE</scope>
</reference>
<dbReference type="PANTHER" id="PTHR15572">
    <property type="entry name" value="GLIOMA TUMOR SUPPRESSOR CANDIDATE REGION GENE 1"/>
    <property type="match status" value="1"/>
</dbReference>
<gene>
    <name evidence="2" type="ORF">GSONMT00047445001</name>
</gene>
<accession>A0A060YZL6</accession>
<evidence type="ECO:0000313" key="3">
    <source>
        <dbReference type="Proteomes" id="UP000193380"/>
    </source>
</evidence>
<feature type="compositionally biased region" description="Basic and acidic residues" evidence="1">
    <location>
        <begin position="311"/>
        <end position="323"/>
    </location>
</feature>
<feature type="compositionally biased region" description="Low complexity" evidence="1">
    <location>
        <begin position="204"/>
        <end position="219"/>
    </location>
</feature>
<feature type="compositionally biased region" description="Polar residues" evidence="1">
    <location>
        <begin position="240"/>
        <end position="251"/>
    </location>
</feature>
<feature type="compositionally biased region" description="Low complexity" evidence="1">
    <location>
        <begin position="161"/>
        <end position="172"/>
    </location>
</feature>
<feature type="compositionally biased region" description="Low complexity" evidence="1">
    <location>
        <begin position="69"/>
        <end position="88"/>
    </location>
</feature>
<proteinExistence type="predicted"/>
<sequence>MLEQESVAARVPQSFVSAEPSVVWSPTPITASTPAHFPSTKLVIKQGGAGASASCHSSSFSHGPPPPSSSSSSYRSFSSNSSYRPSSRPADDDDDDSLPQRTSKPPMKTYAARPRIGLKLKIKQEAGFSKVVHNTALDTPSTPQPQAQPHPTTQPHPITQPHPTTHPTTQPQSALTHPKARAVAALATPSPLQRVTAPPPPSSYHPWSSSSTTTPSSSSFTAQINGTLEHHNVGGVERNPASTVTPPQTTCRLPLRKTYRENISPRVRPGVPGGGGDSVPYPRPSPSPPKSPLPPSSPSALSERTVIANVKLEKRGGSSREHAPGPPSTPPDASCYRDSSLPAKRCKSDSPDMDNASFSSGSPPHDESLNEHLQCAIDSILNLQGQRATGPQSSSNTHRPSSSSSSSSSSQVGGRGRNGGLVPQTQGR</sequence>
<feature type="compositionally biased region" description="Pro residues" evidence="1">
    <location>
        <begin position="281"/>
        <end position="297"/>
    </location>
</feature>
<dbReference type="PaxDb" id="8022-A0A060YZL6"/>
<dbReference type="GO" id="GO:0045893">
    <property type="term" value="P:positive regulation of DNA-templated transcription"/>
    <property type="evidence" value="ECO:0007669"/>
    <property type="project" value="TreeGrafter"/>
</dbReference>
<dbReference type="AlphaFoldDB" id="A0A060YZL6"/>
<feature type="region of interest" description="Disordered" evidence="1">
    <location>
        <begin position="131"/>
        <end position="428"/>
    </location>
</feature>
<feature type="compositionally biased region" description="Pro residues" evidence="1">
    <location>
        <begin position="142"/>
        <end position="160"/>
    </location>
</feature>
<feature type="region of interest" description="Disordered" evidence="1">
    <location>
        <begin position="1"/>
        <end position="116"/>
    </location>
</feature>
<dbReference type="EMBL" id="FR917775">
    <property type="protein sequence ID" value="CDQ94475.1"/>
    <property type="molecule type" value="Genomic_DNA"/>
</dbReference>
<evidence type="ECO:0000256" key="1">
    <source>
        <dbReference type="SAM" id="MobiDB-lite"/>
    </source>
</evidence>
<dbReference type="STRING" id="8022.A0A060YZL6"/>
<protein>
    <submittedName>
        <fullName evidence="2">Uncharacterized protein</fullName>
    </submittedName>
</protein>
<dbReference type="InterPro" id="IPR052438">
    <property type="entry name" value="Chromatin_remod/trans_coact"/>
</dbReference>
<name>A0A060YZL6_ONCMY</name>
<dbReference type="GO" id="GO:0016514">
    <property type="term" value="C:SWI/SNF complex"/>
    <property type="evidence" value="ECO:0007669"/>
    <property type="project" value="TreeGrafter"/>
</dbReference>
<feature type="compositionally biased region" description="Polar residues" evidence="1">
    <location>
        <begin position="381"/>
        <end position="392"/>
    </location>
</feature>
<feature type="compositionally biased region" description="Low complexity" evidence="1">
    <location>
        <begin position="51"/>
        <end position="62"/>
    </location>
</feature>
<feature type="compositionally biased region" description="Low complexity" evidence="1">
    <location>
        <begin position="393"/>
        <end position="410"/>
    </location>
</feature>
<organism evidence="2 3">
    <name type="scientific">Oncorhynchus mykiss</name>
    <name type="common">Rainbow trout</name>
    <name type="synonym">Salmo gairdneri</name>
    <dbReference type="NCBI Taxonomy" id="8022"/>
    <lineage>
        <taxon>Eukaryota</taxon>
        <taxon>Metazoa</taxon>
        <taxon>Chordata</taxon>
        <taxon>Craniata</taxon>
        <taxon>Vertebrata</taxon>
        <taxon>Euteleostomi</taxon>
        <taxon>Actinopterygii</taxon>
        <taxon>Neopterygii</taxon>
        <taxon>Teleostei</taxon>
        <taxon>Protacanthopterygii</taxon>
        <taxon>Salmoniformes</taxon>
        <taxon>Salmonidae</taxon>
        <taxon>Salmoninae</taxon>
        <taxon>Oncorhynchus</taxon>
    </lineage>
</organism>
<reference evidence="2" key="1">
    <citation type="journal article" date="2014" name="Nat. Commun.">
        <title>The rainbow trout genome provides novel insights into evolution after whole-genome duplication in vertebrates.</title>
        <authorList>
            <person name="Berthelot C."/>
            <person name="Brunet F."/>
            <person name="Chalopin D."/>
            <person name="Juanchich A."/>
            <person name="Bernard M."/>
            <person name="Noel B."/>
            <person name="Bento P."/>
            <person name="Da Silva C."/>
            <person name="Labadie K."/>
            <person name="Alberti A."/>
            <person name="Aury J.M."/>
            <person name="Louis A."/>
            <person name="Dehais P."/>
            <person name="Bardou P."/>
            <person name="Montfort J."/>
            <person name="Klopp C."/>
            <person name="Cabau C."/>
            <person name="Gaspin C."/>
            <person name="Thorgaard G.H."/>
            <person name="Boussaha M."/>
            <person name="Quillet E."/>
            <person name="Guyomard R."/>
            <person name="Galiana D."/>
            <person name="Bobe J."/>
            <person name="Volff J.N."/>
            <person name="Genet C."/>
            <person name="Wincker P."/>
            <person name="Jaillon O."/>
            <person name="Roest Crollius H."/>
            <person name="Guiguen Y."/>
        </authorList>
    </citation>
    <scope>NUCLEOTIDE SEQUENCE [LARGE SCALE GENOMIC DNA]</scope>
</reference>
<evidence type="ECO:0000313" key="2">
    <source>
        <dbReference type="EMBL" id="CDQ94475.1"/>
    </source>
</evidence>
<dbReference type="Proteomes" id="UP000193380">
    <property type="component" value="Unassembled WGS sequence"/>
</dbReference>
<dbReference type="PANTHER" id="PTHR15572:SF1">
    <property type="entry name" value="BRD4-INTERACTING CHROMATIN-REMODELING COMPLEX-ASSOCIATED PROTEIN"/>
    <property type="match status" value="1"/>
</dbReference>